<dbReference type="PANTHER" id="PTHR43179">
    <property type="entry name" value="RHAMNOSYLTRANSFERASE WBBL"/>
    <property type="match status" value="1"/>
</dbReference>
<dbReference type="SUPFAM" id="SSF53448">
    <property type="entry name" value="Nucleotide-diphospho-sugar transferases"/>
    <property type="match status" value="1"/>
</dbReference>
<dbReference type="RefSeq" id="WP_185747163.1">
    <property type="nucleotide sequence ID" value="NZ_BAAAQC010000022.1"/>
</dbReference>
<dbReference type="Proteomes" id="UP000320085">
    <property type="component" value="Unassembled WGS sequence"/>
</dbReference>
<name>A0A543PXI8_9MICO</name>
<protein>
    <submittedName>
        <fullName evidence="2">GT2 family glycosyltransferase</fullName>
    </submittedName>
</protein>
<organism evidence="2 3">
    <name type="scientific">Humibacillus xanthopallidus</name>
    <dbReference type="NCBI Taxonomy" id="412689"/>
    <lineage>
        <taxon>Bacteria</taxon>
        <taxon>Bacillati</taxon>
        <taxon>Actinomycetota</taxon>
        <taxon>Actinomycetes</taxon>
        <taxon>Micrococcales</taxon>
        <taxon>Intrasporangiaceae</taxon>
        <taxon>Humibacillus</taxon>
    </lineage>
</organism>
<dbReference type="Gene3D" id="3.90.550.10">
    <property type="entry name" value="Spore Coat Polysaccharide Biosynthesis Protein SpsA, Chain A"/>
    <property type="match status" value="1"/>
</dbReference>
<dbReference type="InterPro" id="IPR001173">
    <property type="entry name" value="Glyco_trans_2-like"/>
</dbReference>
<feature type="domain" description="Glycosyltransferase 2-like" evidence="1">
    <location>
        <begin position="4"/>
        <end position="112"/>
    </location>
</feature>
<dbReference type="AlphaFoldDB" id="A0A543PXI8"/>
<evidence type="ECO:0000259" key="1">
    <source>
        <dbReference type="Pfam" id="PF00535"/>
    </source>
</evidence>
<dbReference type="Pfam" id="PF00535">
    <property type="entry name" value="Glycos_transf_2"/>
    <property type="match status" value="1"/>
</dbReference>
<comment type="caution">
    <text evidence="2">The sequence shown here is derived from an EMBL/GenBank/DDBJ whole genome shotgun (WGS) entry which is preliminary data.</text>
</comment>
<dbReference type="InterPro" id="IPR029044">
    <property type="entry name" value="Nucleotide-diphossugar_trans"/>
</dbReference>
<keyword evidence="2" id="KW-0808">Transferase</keyword>
<sequence>MKATIITVTYNSDSTLSDYAKGLIANESGIERVVIVDNGSTDSTVAHLSRLRTELPFPVTVVQSSNDGFAGGYATASTYVVDRGPVLCLNPDVALAPQVVADMTAAMSAHQEFGILTAPLLDETGSPDSASVRRLPKLGTATLYAAIGRFTPRRWRYNAPPEPRAEAEGSNGVRRIEATTGALMLVNPEFRDPQSPIFDTAYWMYGEDLQLCFDATQSGWGVGMVATGTSTHSKGASSGKPRRLRSNVAFHRAMYTYYAKNLKRSPAEAVVVAGGVVGRGSLSILGSSATRGWRKVRRVSLDRSGS</sequence>
<gene>
    <name evidence="2" type="ORF">FHX52_1941</name>
</gene>
<dbReference type="PANTHER" id="PTHR43179:SF7">
    <property type="entry name" value="RHAMNOSYLTRANSFERASE WBBL"/>
    <property type="match status" value="1"/>
</dbReference>
<evidence type="ECO:0000313" key="2">
    <source>
        <dbReference type="EMBL" id="TQN48794.1"/>
    </source>
</evidence>
<accession>A0A543PXI8</accession>
<dbReference type="EMBL" id="VFQF01000001">
    <property type="protein sequence ID" value="TQN48794.1"/>
    <property type="molecule type" value="Genomic_DNA"/>
</dbReference>
<evidence type="ECO:0000313" key="3">
    <source>
        <dbReference type="Proteomes" id="UP000320085"/>
    </source>
</evidence>
<dbReference type="GO" id="GO:0016740">
    <property type="term" value="F:transferase activity"/>
    <property type="evidence" value="ECO:0007669"/>
    <property type="project" value="UniProtKB-KW"/>
</dbReference>
<reference evidence="2 3" key="1">
    <citation type="submission" date="2019-06" db="EMBL/GenBank/DDBJ databases">
        <title>Sequencing the genomes of 1000 actinobacteria strains.</title>
        <authorList>
            <person name="Klenk H.-P."/>
        </authorList>
    </citation>
    <scope>NUCLEOTIDE SEQUENCE [LARGE SCALE GENOMIC DNA]</scope>
    <source>
        <strain evidence="2 3">DSM 21776</strain>
    </source>
</reference>
<proteinExistence type="predicted"/>